<keyword evidence="2" id="KW-1185">Reference proteome</keyword>
<evidence type="ECO:0000313" key="1">
    <source>
        <dbReference type="EMBL" id="KAA6435110.1"/>
    </source>
</evidence>
<dbReference type="Proteomes" id="UP000323221">
    <property type="component" value="Unassembled WGS sequence"/>
</dbReference>
<dbReference type="AlphaFoldDB" id="A0A5M8QJG4"/>
<organism evidence="1 2">
    <name type="scientific">Agrococcus sediminis</name>
    <dbReference type="NCBI Taxonomy" id="2599924"/>
    <lineage>
        <taxon>Bacteria</taxon>
        <taxon>Bacillati</taxon>
        <taxon>Actinomycetota</taxon>
        <taxon>Actinomycetes</taxon>
        <taxon>Micrococcales</taxon>
        <taxon>Microbacteriaceae</taxon>
        <taxon>Agrococcus</taxon>
    </lineage>
</organism>
<dbReference type="EMBL" id="VOIR01000012">
    <property type="protein sequence ID" value="KAA6435110.1"/>
    <property type="molecule type" value="Genomic_DNA"/>
</dbReference>
<dbReference type="RefSeq" id="WP_146355701.1">
    <property type="nucleotide sequence ID" value="NZ_JBFBFL010000004.1"/>
</dbReference>
<dbReference type="OrthoDB" id="4828169at2"/>
<evidence type="ECO:0000313" key="2">
    <source>
        <dbReference type="Proteomes" id="UP000323221"/>
    </source>
</evidence>
<comment type="caution">
    <text evidence="1">The sequence shown here is derived from an EMBL/GenBank/DDBJ whole genome shotgun (WGS) entry which is preliminary data.</text>
</comment>
<accession>A0A5M8QJG4</accession>
<reference evidence="1 2" key="1">
    <citation type="submission" date="2019-08" db="EMBL/GenBank/DDBJ databases">
        <title>Agrococcus lahaulensis sp. nov., isolated from a cold desert of the Indian Himalayas.</title>
        <authorList>
            <person name="Qu J.H."/>
        </authorList>
    </citation>
    <scope>NUCLEOTIDE SEQUENCE [LARGE SCALE GENOMIC DNA]</scope>
    <source>
        <strain evidence="1 2">NS18</strain>
    </source>
</reference>
<sequence length="91" mass="9863">MTDIRISYAELDGAVSHLEHVARQLGASDRTSGAVAEAVGHELLAARVLDFADTWDDTRERFQEAAERLAATVDGIADAFRHADRRLAADG</sequence>
<proteinExistence type="predicted"/>
<evidence type="ECO:0008006" key="3">
    <source>
        <dbReference type="Google" id="ProtNLM"/>
    </source>
</evidence>
<name>A0A5M8QJG4_9MICO</name>
<gene>
    <name evidence="1" type="ORF">FQ330_04945</name>
</gene>
<protein>
    <recommendedName>
        <fullName evidence="3">WXG100 family type VII secretion target</fullName>
    </recommendedName>
</protein>